<dbReference type="SUPFAM" id="SSF51316">
    <property type="entry name" value="Mss4-like"/>
    <property type="match status" value="1"/>
</dbReference>
<organism evidence="5 6">
    <name type="scientific">Stenotrophomonas panacihumi</name>
    <dbReference type="NCBI Taxonomy" id="676599"/>
    <lineage>
        <taxon>Bacteria</taxon>
        <taxon>Pseudomonadati</taxon>
        <taxon>Pseudomonadota</taxon>
        <taxon>Gammaproteobacteria</taxon>
        <taxon>Lysobacterales</taxon>
        <taxon>Lysobacteraceae</taxon>
        <taxon>Stenotrophomonas</taxon>
    </lineage>
</organism>
<keyword evidence="2" id="KW-0479">Metal-binding</keyword>
<protein>
    <submittedName>
        <fullName evidence="5">Aldehyde-activating protein</fullName>
    </submittedName>
</protein>
<evidence type="ECO:0000256" key="3">
    <source>
        <dbReference type="ARBA" id="ARBA00022833"/>
    </source>
</evidence>
<evidence type="ECO:0000313" key="6">
    <source>
        <dbReference type="Proteomes" id="UP000051802"/>
    </source>
</evidence>
<keyword evidence="3" id="KW-0862">Zinc</keyword>
<evidence type="ECO:0000256" key="1">
    <source>
        <dbReference type="ARBA" id="ARBA00005495"/>
    </source>
</evidence>
<keyword evidence="6" id="KW-1185">Reference proteome</keyword>
<dbReference type="AlphaFoldDB" id="A0A0R0AL99"/>
<name>A0A0R0AL99_9GAMM</name>
<gene>
    <name evidence="5" type="ORF">ARC20_06510</name>
</gene>
<accession>A0A0R0AL99</accession>
<dbReference type="STRING" id="676599.ARC20_06510"/>
<dbReference type="InterPro" id="IPR011057">
    <property type="entry name" value="Mss4-like_sf"/>
</dbReference>
<comment type="caution">
    <text evidence="5">The sequence shown here is derived from an EMBL/GenBank/DDBJ whole genome shotgun (WGS) entry which is preliminary data.</text>
</comment>
<dbReference type="Pfam" id="PF04828">
    <property type="entry name" value="GFA"/>
    <property type="match status" value="1"/>
</dbReference>
<sequence>MAGFREVGGTVIQPVHLARCHCGAVVLELQLPDGIVDPRRCNCSMCRRRGAIVGSVPLEGLRVVGDGGQLRLYQFNTHVAEHYFCATCGIYTHHRRRSNPNEYGYNVGCLDGVDPYALPGPIPVSDGVHHPADRAP</sequence>
<feature type="domain" description="CENP-V/GFA" evidence="4">
    <location>
        <begin position="16"/>
        <end position="133"/>
    </location>
</feature>
<reference evidence="5 6" key="1">
    <citation type="submission" date="2015-10" db="EMBL/GenBank/DDBJ databases">
        <title>Genome sequencing and analysis of members of genus Stenotrophomonas.</title>
        <authorList>
            <person name="Patil P.P."/>
            <person name="Midha S."/>
            <person name="Patil P.B."/>
        </authorList>
    </citation>
    <scope>NUCLEOTIDE SEQUENCE [LARGE SCALE GENOMIC DNA]</scope>
    <source>
        <strain evidence="5 6">JCM 16536</strain>
    </source>
</reference>
<dbReference type="InterPro" id="IPR052355">
    <property type="entry name" value="CENP-V-like"/>
</dbReference>
<dbReference type="EMBL" id="LLXU01000058">
    <property type="protein sequence ID" value="KRG46048.1"/>
    <property type="molecule type" value="Genomic_DNA"/>
</dbReference>
<dbReference type="PANTHER" id="PTHR28620">
    <property type="entry name" value="CENTROMERE PROTEIN V"/>
    <property type="match status" value="1"/>
</dbReference>
<dbReference type="OrthoDB" id="9805575at2"/>
<proteinExistence type="inferred from homology"/>
<dbReference type="GO" id="GO:0016846">
    <property type="term" value="F:carbon-sulfur lyase activity"/>
    <property type="evidence" value="ECO:0007669"/>
    <property type="project" value="InterPro"/>
</dbReference>
<evidence type="ECO:0000259" key="4">
    <source>
        <dbReference type="PROSITE" id="PS51891"/>
    </source>
</evidence>
<dbReference type="PROSITE" id="PS51891">
    <property type="entry name" value="CENP_V_GFA"/>
    <property type="match status" value="1"/>
</dbReference>
<dbReference type="InterPro" id="IPR006913">
    <property type="entry name" value="CENP-V/GFA"/>
</dbReference>
<evidence type="ECO:0000256" key="2">
    <source>
        <dbReference type="ARBA" id="ARBA00022723"/>
    </source>
</evidence>
<comment type="similarity">
    <text evidence="1">Belongs to the Gfa family.</text>
</comment>
<evidence type="ECO:0000313" key="5">
    <source>
        <dbReference type="EMBL" id="KRG46048.1"/>
    </source>
</evidence>
<dbReference type="PANTHER" id="PTHR28620:SF1">
    <property type="entry name" value="CENP-V_GFA DOMAIN-CONTAINING PROTEIN"/>
    <property type="match status" value="1"/>
</dbReference>
<dbReference type="RefSeq" id="WP_057645488.1">
    <property type="nucleotide sequence ID" value="NZ_LLXU01000058.1"/>
</dbReference>
<dbReference type="Proteomes" id="UP000051802">
    <property type="component" value="Unassembled WGS sequence"/>
</dbReference>
<dbReference type="GO" id="GO:0046872">
    <property type="term" value="F:metal ion binding"/>
    <property type="evidence" value="ECO:0007669"/>
    <property type="project" value="UniProtKB-KW"/>
</dbReference>
<dbReference type="Gene3D" id="2.170.150.70">
    <property type="match status" value="1"/>
</dbReference>